<comment type="caution">
    <text evidence="6">The sequence shown here is derived from an EMBL/GenBank/DDBJ whole genome shotgun (WGS) entry which is preliminary data.</text>
</comment>
<comment type="subcellular location">
    <subcellularLocation>
        <location evidence="1">Membrane</location>
        <topology evidence="1">Multi-pass membrane protein</topology>
    </subcellularLocation>
</comment>
<proteinExistence type="predicted"/>
<feature type="transmembrane region" description="Helical" evidence="5">
    <location>
        <begin position="69"/>
        <end position="86"/>
    </location>
</feature>
<protein>
    <submittedName>
        <fullName evidence="6">DoxX family protein</fullName>
    </submittedName>
</protein>
<keyword evidence="7" id="KW-1185">Reference proteome</keyword>
<gene>
    <name evidence="6" type="ORF">FHK87_21420</name>
</gene>
<name>A0A504J502_9FLAO</name>
<sequence length="117" mass="13183">MKIIYWLSTSTIAMFLLFSSYTYICSKNTIDGIRALGFPDFFRVELAVLKVIGAILIVLPFISLRIKEWAYAGIGLFLITALVAHVSHKDSIFISILLLILLGVLALSNIYMHKLFK</sequence>
<evidence type="ECO:0000256" key="1">
    <source>
        <dbReference type="ARBA" id="ARBA00004141"/>
    </source>
</evidence>
<dbReference type="EMBL" id="VFWZ01000008">
    <property type="protein sequence ID" value="TPN82988.1"/>
    <property type="molecule type" value="Genomic_DNA"/>
</dbReference>
<organism evidence="6 7">
    <name type="scientific">Aquimarina algicola</name>
    <dbReference type="NCBI Taxonomy" id="2589995"/>
    <lineage>
        <taxon>Bacteria</taxon>
        <taxon>Pseudomonadati</taxon>
        <taxon>Bacteroidota</taxon>
        <taxon>Flavobacteriia</taxon>
        <taxon>Flavobacteriales</taxon>
        <taxon>Flavobacteriaceae</taxon>
        <taxon>Aquimarina</taxon>
    </lineage>
</organism>
<evidence type="ECO:0000256" key="4">
    <source>
        <dbReference type="ARBA" id="ARBA00023136"/>
    </source>
</evidence>
<keyword evidence="2 5" id="KW-0812">Transmembrane</keyword>
<reference evidence="6 7" key="1">
    <citation type="submission" date="2019-06" db="EMBL/GenBank/DDBJ databases">
        <authorList>
            <person name="Meng X."/>
        </authorList>
    </citation>
    <scope>NUCLEOTIDE SEQUENCE [LARGE SCALE GENOMIC DNA]</scope>
    <source>
        <strain evidence="6 7">M625</strain>
    </source>
</reference>
<dbReference type="Pfam" id="PF13564">
    <property type="entry name" value="DoxX_2"/>
    <property type="match status" value="1"/>
</dbReference>
<dbReference type="GO" id="GO:0016020">
    <property type="term" value="C:membrane"/>
    <property type="evidence" value="ECO:0007669"/>
    <property type="project" value="UniProtKB-SubCell"/>
</dbReference>
<evidence type="ECO:0000256" key="5">
    <source>
        <dbReference type="SAM" id="Phobius"/>
    </source>
</evidence>
<feature type="transmembrane region" description="Helical" evidence="5">
    <location>
        <begin position="92"/>
        <end position="112"/>
    </location>
</feature>
<dbReference type="OrthoDB" id="7960583at2"/>
<evidence type="ECO:0000256" key="3">
    <source>
        <dbReference type="ARBA" id="ARBA00022989"/>
    </source>
</evidence>
<dbReference type="RefSeq" id="WP_140596536.1">
    <property type="nucleotide sequence ID" value="NZ_VFWZ01000008.1"/>
</dbReference>
<dbReference type="Proteomes" id="UP000315540">
    <property type="component" value="Unassembled WGS sequence"/>
</dbReference>
<keyword evidence="4 5" id="KW-0472">Membrane</keyword>
<evidence type="ECO:0000313" key="6">
    <source>
        <dbReference type="EMBL" id="TPN82988.1"/>
    </source>
</evidence>
<feature type="transmembrane region" description="Helical" evidence="5">
    <location>
        <begin position="46"/>
        <end position="62"/>
    </location>
</feature>
<evidence type="ECO:0000313" key="7">
    <source>
        <dbReference type="Proteomes" id="UP000315540"/>
    </source>
</evidence>
<dbReference type="AlphaFoldDB" id="A0A504J502"/>
<accession>A0A504J502</accession>
<keyword evidence="3 5" id="KW-1133">Transmembrane helix</keyword>
<evidence type="ECO:0000256" key="2">
    <source>
        <dbReference type="ARBA" id="ARBA00022692"/>
    </source>
</evidence>
<dbReference type="InterPro" id="IPR032808">
    <property type="entry name" value="DoxX"/>
</dbReference>